<evidence type="ECO:0000313" key="3">
    <source>
        <dbReference type="EMBL" id="OTG01900.1"/>
    </source>
</evidence>
<accession>A0A251SSU0</accession>
<name>A0A251SSU0_HELAN</name>
<evidence type="ECO:0000313" key="4">
    <source>
        <dbReference type="Proteomes" id="UP000215914"/>
    </source>
</evidence>
<reference evidence="2 4" key="1">
    <citation type="journal article" date="2017" name="Nature">
        <title>The sunflower genome provides insights into oil metabolism, flowering and Asterid evolution.</title>
        <authorList>
            <person name="Badouin H."/>
            <person name="Gouzy J."/>
            <person name="Grassa C.J."/>
            <person name="Murat F."/>
            <person name="Staton S.E."/>
            <person name="Cottret L."/>
            <person name="Lelandais-Briere C."/>
            <person name="Owens G.L."/>
            <person name="Carrere S."/>
            <person name="Mayjonade B."/>
            <person name="Legrand L."/>
            <person name="Gill N."/>
            <person name="Kane N.C."/>
            <person name="Bowers J.E."/>
            <person name="Hubner S."/>
            <person name="Bellec A."/>
            <person name="Berard A."/>
            <person name="Berges H."/>
            <person name="Blanchet N."/>
            <person name="Boniface M.C."/>
            <person name="Brunel D."/>
            <person name="Catrice O."/>
            <person name="Chaidir N."/>
            <person name="Claudel C."/>
            <person name="Donnadieu C."/>
            <person name="Faraut T."/>
            <person name="Fievet G."/>
            <person name="Helmstetter N."/>
            <person name="King M."/>
            <person name="Knapp S.J."/>
            <person name="Lai Z."/>
            <person name="Le Paslier M.C."/>
            <person name="Lippi Y."/>
            <person name="Lorenzon L."/>
            <person name="Mandel J.R."/>
            <person name="Marage G."/>
            <person name="Marchand G."/>
            <person name="Marquand E."/>
            <person name="Bret-Mestries E."/>
            <person name="Morien E."/>
            <person name="Nambeesan S."/>
            <person name="Nguyen T."/>
            <person name="Pegot-Espagnet P."/>
            <person name="Pouilly N."/>
            <person name="Raftis F."/>
            <person name="Sallet E."/>
            <person name="Schiex T."/>
            <person name="Thomas J."/>
            <person name="Vandecasteele C."/>
            <person name="Vares D."/>
            <person name="Vear F."/>
            <person name="Vautrin S."/>
            <person name="Crespi M."/>
            <person name="Mangin B."/>
            <person name="Burke J.M."/>
            <person name="Salse J."/>
            <person name="Munos S."/>
            <person name="Vincourt P."/>
            <person name="Rieseberg L.H."/>
            <person name="Langlade N.B."/>
        </authorList>
    </citation>
    <scope>NUCLEOTIDE SEQUENCE [LARGE SCALE GENOMIC DNA]</scope>
    <source>
        <strain evidence="4">cv. SF193</strain>
        <tissue evidence="2">Leaves</tissue>
    </source>
</reference>
<dbReference type="Proteomes" id="UP000215914">
    <property type="component" value="Chromosome 13"/>
</dbReference>
<evidence type="ECO:0000256" key="1">
    <source>
        <dbReference type="SAM" id="Phobius"/>
    </source>
</evidence>
<dbReference type="EMBL" id="CM007902">
    <property type="protein sequence ID" value="OTG01900.1"/>
    <property type="molecule type" value="Genomic_DNA"/>
</dbReference>
<proteinExistence type="predicted"/>
<dbReference type="Gramene" id="mRNA:HanXRQr2_Chr14g0657151">
    <property type="protein sequence ID" value="mRNA:HanXRQr2_Chr14g0657151"/>
    <property type="gene ID" value="HanXRQr2_Chr14g0657151"/>
</dbReference>
<evidence type="ECO:0000313" key="2">
    <source>
        <dbReference type="EMBL" id="KAF5770231.1"/>
    </source>
</evidence>
<keyword evidence="4" id="KW-1185">Reference proteome</keyword>
<keyword evidence="1" id="KW-0472">Membrane</keyword>
<reference evidence="2" key="3">
    <citation type="submission" date="2020-06" db="EMBL/GenBank/DDBJ databases">
        <title>Helianthus annuus Genome sequencing and assembly Release 2.</title>
        <authorList>
            <person name="Gouzy J."/>
            <person name="Langlade N."/>
            <person name="Munos S."/>
        </authorList>
    </citation>
    <scope>NUCLEOTIDE SEQUENCE</scope>
    <source>
        <tissue evidence="2">Leaves</tissue>
    </source>
</reference>
<feature type="transmembrane region" description="Helical" evidence="1">
    <location>
        <begin position="31"/>
        <end position="51"/>
    </location>
</feature>
<organism evidence="3 4">
    <name type="scientific">Helianthus annuus</name>
    <name type="common">Common sunflower</name>
    <dbReference type="NCBI Taxonomy" id="4232"/>
    <lineage>
        <taxon>Eukaryota</taxon>
        <taxon>Viridiplantae</taxon>
        <taxon>Streptophyta</taxon>
        <taxon>Embryophyta</taxon>
        <taxon>Tracheophyta</taxon>
        <taxon>Spermatophyta</taxon>
        <taxon>Magnoliopsida</taxon>
        <taxon>eudicotyledons</taxon>
        <taxon>Gunneridae</taxon>
        <taxon>Pentapetalae</taxon>
        <taxon>asterids</taxon>
        <taxon>campanulids</taxon>
        <taxon>Asterales</taxon>
        <taxon>Asteraceae</taxon>
        <taxon>Asteroideae</taxon>
        <taxon>Heliantheae alliance</taxon>
        <taxon>Heliantheae</taxon>
        <taxon>Helianthus</taxon>
    </lineage>
</organism>
<dbReference type="AlphaFoldDB" id="A0A251SSU0"/>
<dbReference type="InParanoid" id="A0A251SSU0"/>
<keyword evidence="1" id="KW-0812">Transmembrane</keyword>
<reference evidence="3" key="2">
    <citation type="submission" date="2017-02" db="EMBL/GenBank/DDBJ databases">
        <title>Sunflower complete genome.</title>
        <authorList>
            <person name="Langlade N."/>
            <person name="Munos S."/>
        </authorList>
    </citation>
    <scope>NUCLEOTIDE SEQUENCE [LARGE SCALE GENOMIC DNA]</scope>
    <source>
        <tissue evidence="3">Leaves</tissue>
    </source>
</reference>
<keyword evidence="1" id="KW-1133">Transmembrane helix</keyword>
<dbReference type="EMBL" id="MNCJ02000329">
    <property type="protein sequence ID" value="KAF5770231.1"/>
    <property type="molecule type" value="Genomic_DNA"/>
</dbReference>
<sequence length="72" mass="8269">MTPEVPERAGDPKITFQLFAGVEVQSETYAALFWIITLVHLNSPSLLVHYYKKSQRYATNVDRRSDQENKLG</sequence>
<gene>
    <name evidence="3" type="ORF">HannXRQ_Chr13g0407061</name>
    <name evidence="2" type="ORF">HanXRQr2_Chr14g0657151</name>
</gene>
<protein>
    <submittedName>
        <fullName evidence="3">Uncharacterized protein</fullName>
    </submittedName>
</protein>